<dbReference type="AlphaFoldDB" id="A0A923STF0"/>
<dbReference type="RefSeq" id="WP_187304466.1">
    <property type="nucleotide sequence ID" value="NZ_JACRYT010000037.1"/>
</dbReference>
<keyword evidence="2" id="KW-1185">Reference proteome</keyword>
<accession>A0A923STF0</accession>
<organism evidence="1 2">
    <name type="scientific">Zhenpiania hominis</name>
    <dbReference type="NCBI Taxonomy" id="2763644"/>
    <lineage>
        <taxon>Bacteria</taxon>
        <taxon>Bacillati</taxon>
        <taxon>Bacillota</taxon>
        <taxon>Clostridia</taxon>
        <taxon>Peptostreptococcales</taxon>
        <taxon>Anaerovoracaceae</taxon>
        <taxon>Zhenpiania</taxon>
    </lineage>
</organism>
<gene>
    <name evidence="1" type="ORF">H9L42_16305</name>
</gene>
<evidence type="ECO:0008006" key="3">
    <source>
        <dbReference type="Google" id="ProtNLM"/>
    </source>
</evidence>
<dbReference type="EMBL" id="JACRYT010000037">
    <property type="protein sequence ID" value="MBC6681374.1"/>
    <property type="molecule type" value="Genomic_DNA"/>
</dbReference>
<proteinExistence type="predicted"/>
<name>A0A923STF0_9FIRM</name>
<evidence type="ECO:0000313" key="1">
    <source>
        <dbReference type="EMBL" id="MBC6681374.1"/>
    </source>
</evidence>
<dbReference type="Proteomes" id="UP000602647">
    <property type="component" value="Unassembled WGS sequence"/>
</dbReference>
<evidence type="ECO:0000313" key="2">
    <source>
        <dbReference type="Proteomes" id="UP000602647"/>
    </source>
</evidence>
<sequence>MRSQGKYYNDPPIQIGTVESGKKIKLADITLDFDDYLMDCNLTFDKDERYYHTDKSETSNLKAYKANILEEGDLVVAVKLVRDDAEQFVVLAKVVEV</sequence>
<comment type="caution">
    <text evidence="1">The sequence shown here is derived from an EMBL/GenBank/DDBJ whole genome shotgun (WGS) entry which is preliminary data.</text>
</comment>
<protein>
    <recommendedName>
        <fullName evidence="3">DUF2577 domain-containing protein</fullName>
    </recommendedName>
</protein>
<reference evidence="1" key="1">
    <citation type="submission" date="2020-08" db="EMBL/GenBank/DDBJ databases">
        <title>Genome public.</title>
        <authorList>
            <person name="Liu C."/>
            <person name="Sun Q."/>
        </authorList>
    </citation>
    <scope>NUCLEOTIDE SEQUENCE</scope>
    <source>
        <strain evidence="1">BX12</strain>
    </source>
</reference>